<accession>A0A160JER5</accession>
<dbReference type="KEGG" id="ahu:A6A40_05115"/>
<protein>
    <recommendedName>
        <fullName evidence="2">Winged helix-turn helix domain-containing protein</fullName>
    </recommendedName>
</protein>
<dbReference type="InterPro" id="IPR009057">
    <property type="entry name" value="Homeodomain-like_sf"/>
</dbReference>
<dbReference type="Pfam" id="PF13592">
    <property type="entry name" value="HTH_33"/>
    <property type="match status" value="1"/>
</dbReference>
<name>A0A160JER5_9PROT</name>
<gene>
    <name evidence="3" type="ORF">A6A40_05115</name>
</gene>
<feature type="region of interest" description="Disordered" evidence="1">
    <location>
        <begin position="147"/>
        <end position="174"/>
    </location>
</feature>
<dbReference type="AlphaFoldDB" id="A0A160JER5"/>
<feature type="compositionally biased region" description="Basic and acidic residues" evidence="1">
    <location>
        <begin position="156"/>
        <end position="167"/>
    </location>
</feature>
<reference evidence="3 4" key="1">
    <citation type="journal article" date="2013" name="Int. J. Syst. Evol. Microbiol.">
        <title>Azospirillum humicireducens sp. nov., a nitrogen-fixing bacterium isolated from a microbial fuel cell.</title>
        <authorList>
            <person name="Zhou S."/>
            <person name="Han L."/>
            <person name="Wang Y."/>
            <person name="Yang G."/>
            <person name="Zhuang L."/>
            <person name="Hu P."/>
        </authorList>
    </citation>
    <scope>NUCLEOTIDE SEQUENCE [LARGE SCALE GENOMIC DNA]</scope>
    <source>
        <strain evidence="3 4">SgZ-5</strain>
    </source>
</reference>
<evidence type="ECO:0000259" key="2">
    <source>
        <dbReference type="Pfam" id="PF13592"/>
    </source>
</evidence>
<dbReference type="STRING" id="1226968.A6A40_05115"/>
<dbReference type="Pfam" id="PF13551">
    <property type="entry name" value="HTH_29"/>
    <property type="match status" value="1"/>
</dbReference>
<evidence type="ECO:0000256" key="1">
    <source>
        <dbReference type="SAM" id="MobiDB-lite"/>
    </source>
</evidence>
<dbReference type="InterPro" id="IPR025959">
    <property type="entry name" value="Winged_HTH_dom"/>
</dbReference>
<organism evidence="3 4">
    <name type="scientific">Azospirillum humicireducens</name>
    <dbReference type="NCBI Taxonomy" id="1226968"/>
    <lineage>
        <taxon>Bacteria</taxon>
        <taxon>Pseudomonadati</taxon>
        <taxon>Pseudomonadota</taxon>
        <taxon>Alphaproteobacteria</taxon>
        <taxon>Rhodospirillales</taxon>
        <taxon>Azospirillaceae</taxon>
        <taxon>Azospirillum</taxon>
    </lineage>
</organism>
<proteinExistence type="predicted"/>
<dbReference type="EMBL" id="CP015285">
    <property type="protein sequence ID" value="ANC91333.2"/>
    <property type="molecule type" value="Genomic_DNA"/>
</dbReference>
<evidence type="ECO:0000313" key="4">
    <source>
        <dbReference type="Proteomes" id="UP000077405"/>
    </source>
</evidence>
<sequence length="174" mass="18583">MGVTMSASLKIADGMTAADLRLWARRCGNGRAAARAYASANALDGLGRAEAARLAGMERQALRDAVRRYNVEGGAGLFDRPKGHRAEWLSDAEQAALAAAVFKGPAPAVDGVCTWTCEALAVWIAAKFGKTFHPHSVGRTLRRLGLSRQKARPVHPKTESKAQERFKKGGFAAP</sequence>
<dbReference type="SUPFAM" id="SSF46689">
    <property type="entry name" value="Homeodomain-like"/>
    <property type="match status" value="1"/>
</dbReference>
<feature type="domain" description="Winged helix-turn helix" evidence="2">
    <location>
        <begin position="113"/>
        <end position="168"/>
    </location>
</feature>
<dbReference type="Proteomes" id="UP000077405">
    <property type="component" value="Chromosome"/>
</dbReference>
<keyword evidence="4" id="KW-1185">Reference proteome</keyword>
<evidence type="ECO:0000313" key="3">
    <source>
        <dbReference type="EMBL" id="ANC91333.2"/>
    </source>
</evidence>